<evidence type="ECO:0000313" key="2">
    <source>
        <dbReference type="EMBL" id="EYC02489.1"/>
    </source>
</evidence>
<reference evidence="3" key="1">
    <citation type="journal article" date="2015" name="Nat. Genet.">
        <title>The genome and transcriptome of the zoonotic hookworm Ancylostoma ceylanicum identify infection-specific gene families.</title>
        <authorList>
            <person name="Schwarz E.M."/>
            <person name="Hu Y."/>
            <person name="Antoshechkin I."/>
            <person name="Miller M.M."/>
            <person name="Sternberg P.W."/>
            <person name="Aroian R.V."/>
        </authorList>
    </citation>
    <scope>NUCLEOTIDE SEQUENCE</scope>
    <source>
        <strain evidence="3">HY135</strain>
    </source>
</reference>
<evidence type="ECO:0000313" key="3">
    <source>
        <dbReference type="Proteomes" id="UP000024635"/>
    </source>
</evidence>
<dbReference type="AlphaFoldDB" id="A0A016THQ6"/>
<comment type="caution">
    <text evidence="2">The sequence shown here is derived from an EMBL/GenBank/DDBJ whole genome shotgun (WGS) entry which is preliminary data.</text>
</comment>
<dbReference type="SUPFAM" id="SSF81382">
    <property type="entry name" value="Skp1 dimerisation domain-like"/>
    <property type="match status" value="1"/>
</dbReference>
<organism evidence="2 3">
    <name type="scientific">Ancylostoma ceylanicum</name>
    <dbReference type="NCBI Taxonomy" id="53326"/>
    <lineage>
        <taxon>Eukaryota</taxon>
        <taxon>Metazoa</taxon>
        <taxon>Ecdysozoa</taxon>
        <taxon>Nematoda</taxon>
        <taxon>Chromadorea</taxon>
        <taxon>Rhabditida</taxon>
        <taxon>Rhabditina</taxon>
        <taxon>Rhabditomorpha</taxon>
        <taxon>Strongyloidea</taxon>
        <taxon>Ancylostomatidae</taxon>
        <taxon>Ancylostomatinae</taxon>
        <taxon>Ancylostoma</taxon>
    </lineage>
</organism>
<name>A0A016THQ6_9BILA</name>
<feature type="chain" id="PRO_5001487670" evidence="1">
    <location>
        <begin position="23"/>
        <end position="267"/>
    </location>
</feature>
<dbReference type="InterPro" id="IPR036296">
    <property type="entry name" value="SKP1-like_dim_sf"/>
</dbReference>
<evidence type="ECO:0000256" key="1">
    <source>
        <dbReference type="SAM" id="SignalP"/>
    </source>
</evidence>
<gene>
    <name evidence="2" type="primary">Acey_s0099.g3147</name>
    <name evidence="2" type="ORF">Y032_0099g3147</name>
</gene>
<protein>
    <submittedName>
        <fullName evidence="2">Uncharacterized protein</fullName>
    </submittedName>
</protein>
<proteinExistence type="predicted"/>
<dbReference type="EMBL" id="JARK01001435">
    <property type="protein sequence ID" value="EYC02489.1"/>
    <property type="molecule type" value="Genomic_DNA"/>
</dbReference>
<keyword evidence="1" id="KW-0732">Signal</keyword>
<feature type="signal peptide" evidence="1">
    <location>
        <begin position="1"/>
        <end position="22"/>
    </location>
</feature>
<accession>A0A016THQ6</accession>
<keyword evidence="3" id="KW-1185">Reference proteome</keyword>
<dbReference type="GO" id="GO:0006511">
    <property type="term" value="P:ubiquitin-dependent protein catabolic process"/>
    <property type="evidence" value="ECO:0007669"/>
    <property type="project" value="InterPro"/>
</dbReference>
<dbReference type="OrthoDB" id="5833209at2759"/>
<sequence>MTEAIFIDAVLVLLARCRNVTGGFVSERVDALLGNTSATALLRMVDVSNVACIFLDARLLARECARRLAGHLDGKTADEMRSILELPKRETLTNDMAEEKNLPTEQLFLLSDRGEKDFWANQMMKIMKGSSDLTVVVVSVKLPGEMKNPSEAGHTVYAGVSLSQQWTRPATFPYYWAPKHRFHSNSLCPVIFPTPLPAQPSSIPFFVRSAHLLLSKDIVPTSSLLYGHTITGELESTDGFVQIGHHHCAGEEESLVSSKFVTYLVEF</sequence>
<dbReference type="Proteomes" id="UP000024635">
    <property type="component" value="Unassembled WGS sequence"/>
</dbReference>